<keyword evidence="1" id="KW-0723">Serine/threonine-protein kinase</keyword>
<feature type="compositionally biased region" description="Polar residues" evidence="4">
    <location>
        <begin position="577"/>
        <end position="592"/>
    </location>
</feature>
<reference evidence="6" key="2">
    <citation type="submission" date="2025-09" db="UniProtKB">
        <authorList>
            <consortium name="Ensembl"/>
        </authorList>
    </citation>
    <scope>IDENTIFICATION</scope>
</reference>
<dbReference type="PANTHER" id="PTHR46747:SF1">
    <property type="entry name" value="ALPHA-PROTEIN KINASE 1"/>
    <property type="match status" value="1"/>
</dbReference>
<evidence type="ECO:0000313" key="6">
    <source>
        <dbReference type="Ensembl" id="ENSPKIP00000010628.1"/>
    </source>
</evidence>
<sequence length="1296" mass="142725">MNSQEVAALLEESRQAAAAGPAQPSEEDKVEFQRCQASLSAELSMLLEEAVAMKWPFVPEKWQYKESVTSEDKTNLQDLISEHLPQLLKFLRASIAVGDSQFAISVVFLVDRFLYWADASKKLLCIVKALHKHYPATPIPPQVVIRQARLSVNSGKIQKAEYILSSLINNCGATGHWVYHTDSERTLVQAVSIQIRGQVLQKLGLWLEAAELIWASLVGLFALPLPDKKGIGTSLGLLASILVSMNDKDFHAFTTCPQIDLSFLKAKGHRLLTAAEAAKMAVVYSQYTSLYVLSNVVTQGTCLLSFSFSPSCPKTQREVFLSQAKEAFEIGLLTKTEDEAVPSKLELHLFVKAAFSLVVTQRWLGSPAGPVGQARQICQEAMERLHAYSLANGPDKDRLSMEIMSLVDEVKKLFQIQPFLNSDERSFIPNSYKSMEEVPVKFSMANFSEVIGRFSQYHASVCDAFATSGNQGKSGCKGSYGPCITALKTVTETPDTACALGNHSDLRKPEGSPTNSWGKQREQRDNMGKNGGSSRACLLPSRKYASSTYLRAPQYQGFSSTTLVDAQCPTEDGEKVWQNSSIESITSGMTSTDKAREADKYRERPGSSTSSLGDSWGSLSSWQKASLSDTSSSHCMGGVSEEEFTSLYAVGVDGRIDMNCPTMFTEENEQIGWTEITAPDSLVVGGMKSLAGELMNFSSCNTGSLSSWQTPCLLENGHKDIQGHVRLRSTDNLEWEVDMLCPTEPVRELEQSKQHGNSVNESDIWQLEGCNERLKSSSSSLGDSWGSLSSWHKISPFDNSSSLTKNGGSSQIAEGLDERAFMSCLTESDELDKQSGWTENKRNCGPIGSEKVKPKQPGENLQPQTSPMKADVGVSHPSMINQSLPSVNLSKSVAPHTGQVLLSQHQGPKYPLVKGLGVWSGFSGLHAVDPEAETEDNMPPDCLFQSSPVIVHAGACPEASPSTDTENSFVITGDEKSEGDIGWPHLNNRKPLINSSPSCMHCLCQCMMASEVHGQLCTLTEQDYKSLMSGVCHDCLLHRLNNTGIFKLKKFNSVYSALLLKYSKVAGLWTAWETEVYVGDSMSKQGMQRTAFWVQFLHQEEMLGCYVGKEYLTAKELHYHLNDVERQMTAQHYVTEFNKRLYEKRIEMQIFFIPSEVLLILEGNVIVGCMTVEPYMLGEFVKLTNNTTKVVRDYKATDYAIAFGHFSFEFSGGTEIVVDLQGWVTANGKGLTYLTDPQIHSLRAAGSRMNFGERGIRNFLEAQHGPKCNDICSRLALDCLGSPGKAGGFTVKEQEL</sequence>
<feature type="domain" description="Alpha-type protein kinase" evidence="5">
    <location>
        <begin position="1061"/>
        <end position="1280"/>
    </location>
</feature>
<dbReference type="Gene3D" id="3.20.200.10">
    <property type="entry name" value="MHCK/EF2 kinase"/>
    <property type="match status" value="1"/>
</dbReference>
<proteinExistence type="predicted"/>
<dbReference type="InterPro" id="IPR011009">
    <property type="entry name" value="Kinase-like_dom_sf"/>
</dbReference>
<dbReference type="SMART" id="SM00811">
    <property type="entry name" value="Alpha_kinase"/>
    <property type="match status" value="1"/>
</dbReference>
<keyword evidence="7" id="KW-1185">Reference proteome</keyword>
<evidence type="ECO:0000256" key="3">
    <source>
        <dbReference type="ARBA" id="ARBA00022777"/>
    </source>
</evidence>
<dbReference type="GO" id="GO:0005524">
    <property type="term" value="F:ATP binding"/>
    <property type="evidence" value="ECO:0007669"/>
    <property type="project" value="InterPro"/>
</dbReference>
<dbReference type="SUPFAM" id="SSF56112">
    <property type="entry name" value="Protein kinase-like (PK-like)"/>
    <property type="match status" value="1"/>
</dbReference>
<dbReference type="PROSITE" id="PS51158">
    <property type="entry name" value="ALPHA_KINASE"/>
    <property type="match status" value="1"/>
</dbReference>
<organism evidence="6 7">
    <name type="scientific">Paramormyrops kingsleyae</name>
    <dbReference type="NCBI Taxonomy" id="1676925"/>
    <lineage>
        <taxon>Eukaryota</taxon>
        <taxon>Metazoa</taxon>
        <taxon>Chordata</taxon>
        <taxon>Craniata</taxon>
        <taxon>Vertebrata</taxon>
        <taxon>Euteleostomi</taxon>
        <taxon>Actinopterygii</taxon>
        <taxon>Neopterygii</taxon>
        <taxon>Teleostei</taxon>
        <taxon>Osteoglossocephala</taxon>
        <taxon>Osteoglossomorpha</taxon>
        <taxon>Osteoglossiformes</taxon>
        <taxon>Mormyridae</taxon>
        <taxon>Paramormyrops</taxon>
    </lineage>
</organism>
<name>A0A3B3QWY1_9TELE</name>
<feature type="region of interest" description="Disordered" evidence="4">
    <location>
        <begin position="572"/>
        <end position="618"/>
    </location>
</feature>
<dbReference type="STRING" id="1676925.ENSPKIP00000010628"/>
<evidence type="ECO:0000313" key="7">
    <source>
        <dbReference type="Proteomes" id="UP000261540"/>
    </source>
</evidence>
<accession>A0A3B3QWY1</accession>
<dbReference type="GO" id="GO:0002753">
    <property type="term" value="P:cytoplasmic pattern recognition receptor signaling pathway"/>
    <property type="evidence" value="ECO:0007669"/>
    <property type="project" value="TreeGrafter"/>
</dbReference>
<evidence type="ECO:0000256" key="1">
    <source>
        <dbReference type="ARBA" id="ARBA00022527"/>
    </source>
</evidence>
<dbReference type="Proteomes" id="UP000261540">
    <property type="component" value="Unplaced"/>
</dbReference>
<dbReference type="Pfam" id="PF02816">
    <property type="entry name" value="Alpha_kinase"/>
    <property type="match status" value="1"/>
</dbReference>
<dbReference type="GO" id="GO:0048029">
    <property type="term" value="F:monosaccharide binding"/>
    <property type="evidence" value="ECO:0007669"/>
    <property type="project" value="TreeGrafter"/>
</dbReference>
<feature type="compositionally biased region" description="Basic and acidic residues" evidence="4">
    <location>
        <begin position="593"/>
        <end position="605"/>
    </location>
</feature>
<reference evidence="6" key="1">
    <citation type="submission" date="2025-08" db="UniProtKB">
        <authorList>
            <consortium name="Ensembl"/>
        </authorList>
    </citation>
    <scope>IDENTIFICATION</scope>
</reference>
<feature type="compositionally biased region" description="Low complexity" evidence="4">
    <location>
        <begin position="606"/>
        <end position="618"/>
    </location>
</feature>
<evidence type="ECO:0000259" key="5">
    <source>
        <dbReference type="PROSITE" id="PS51158"/>
    </source>
</evidence>
<dbReference type="GO" id="GO:0004674">
    <property type="term" value="F:protein serine/threonine kinase activity"/>
    <property type="evidence" value="ECO:0007669"/>
    <property type="project" value="UniProtKB-KW"/>
</dbReference>
<keyword evidence="3" id="KW-0418">Kinase</keyword>
<dbReference type="InterPro" id="IPR004166">
    <property type="entry name" value="a-kinase_dom"/>
</dbReference>
<dbReference type="GO" id="GO:0045087">
    <property type="term" value="P:innate immune response"/>
    <property type="evidence" value="ECO:0007669"/>
    <property type="project" value="TreeGrafter"/>
</dbReference>
<dbReference type="Ensembl" id="ENSPKIT00000034762.1">
    <property type="protein sequence ID" value="ENSPKIP00000010628.1"/>
    <property type="gene ID" value="ENSPKIG00000025274.1"/>
</dbReference>
<feature type="region of interest" description="Disordered" evidence="4">
    <location>
        <begin position="499"/>
        <end position="537"/>
    </location>
</feature>
<evidence type="ECO:0000256" key="2">
    <source>
        <dbReference type="ARBA" id="ARBA00022679"/>
    </source>
</evidence>
<keyword evidence="2" id="KW-0808">Transferase</keyword>
<dbReference type="GeneTree" id="ENSGT00940000159753"/>
<dbReference type="PANTHER" id="PTHR46747">
    <property type="entry name" value="ALPHA-PROTEIN KINASE 1"/>
    <property type="match status" value="1"/>
</dbReference>
<feature type="region of interest" description="Disordered" evidence="4">
    <location>
        <begin position="832"/>
        <end position="868"/>
    </location>
</feature>
<dbReference type="OrthoDB" id="301415at2759"/>
<protein>
    <submittedName>
        <fullName evidence="6">Alpha kinase 1</fullName>
    </submittedName>
</protein>
<dbReference type="InterPro" id="IPR043529">
    <property type="entry name" value="ALPK1"/>
</dbReference>
<evidence type="ECO:0000256" key="4">
    <source>
        <dbReference type="SAM" id="MobiDB-lite"/>
    </source>
</evidence>
<dbReference type="GO" id="GO:0005929">
    <property type="term" value="C:cilium"/>
    <property type="evidence" value="ECO:0007669"/>
    <property type="project" value="TreeGrafter"/>
</dbReference>